<dbReference type="RefSeq" id="WP_262597562.1">
    <property type="nucleotide sequence ID" value="NZ_CP103300.1"/>
</dbReference>
<feature type="transmembrane region" description="Helical" evidence="7">
    <location>
        <begin position="91"/>
        <end position="109"/>
    </location>
</feature>
<proteinExistence type="inferred from homology"/>
<name>A0ABY6GS39_9GAMM</name>
<sequence length="342" mass="36546">MTQIQAMDDNPSITGNRGRNRKTIWDRLHPYRFKLGTLSMLVALWLLFMGMSPETFGSGRIYLSLMTSIPFPAILALGLTLLIVSGEMDMSFPAIMAFSSYVFALTFSTTGIAGLALLAALSAGASAGLVNALLVVRFGVPSIIATIGAQFFWYGLATLLADGMAISLVDIRDTALNSILTGRLFGWLPMQAVWCVGLAIGASLLLHRHCFGDNIRFIGDNRETARMMGVPTAKTRTLLFVLMGVMSALVGVMVCSEMASWWPTQGEGYMLLVFASVYIGGTSVFGGEGTLSGTLIGAIIIGMIEAGIIAGGLSGFWTRMVYGLIVIASVSGYALVFKKTDR</sequence>
<keyword evidence="4 7" id="KW-0812">Transmembrane</keyword>
<keyword evidence="6 7" id="KW-0472">Membrane</keyword>
<feature type="transmembrane region" description="Helical" evidence="7">
    <location>
        <begin position="320"/>
        <end position="337"/>
    </location>
</feature>
<evidence type="ECO:0000313" key="8">
    <source>
        <dbReference type="EMBL" id="UYM15510.1"/>
    </source>
</evidence>
<evidence type="ECO:0000256" key="1">
    <source>
        <dbReference type="ARBA" id="ARBA00004429"/>
    </source>
</evidence>
<evidence type="ECO:0000256" key="5">
    <source>
        <dbReference type="ARBA" id="ARBA00022989"/>
    </source>
</evidence>
<dbReference type="Pfam" id="PF02653">
    <property type="entry name" value="BPD_transp_2"/>
    <property type="match status" value="1"/>
</dbReference>
<dbReference type="PANTHER" id="PTHR32196">
    <property type="entry name" value="ABC TRANSPORTER PERMEASE PROTEIN YPHD-RELATED-RELATED"/>
    <property type="match status" value="1"/>
</dbReference>
<evidence type="ECO:0000313" key="9">
    <source>
        <dbReference type="Proteomes" id="UP001163255"/>
    </source>
</evidence>
<accession>A0ABY6GS39</accession>
<feature type="transmembrane region" description="Helical" evidence="7">
    <location>
        <begin position="268"/>
        <end position="287"/>
    </location>
</feature>
<evidence type="ECO:0000256" key="2">
    <source>
        <dbReference type="ARBA" id="ARBA00007942"/>
    </source>
</evidence>
<reference evidence="8" key="1">
    <citation type="submission" date="2022-10" db="EMBL/GenBank/DDBJ databases">
        <title>Completed Genome Sequence of two octocoral isolated bacterium, Endozoicomonas euniceicola EF212T and Endozoicomonas gorgoniicola PS125T.</title>
        <authorList>
            <person name="Chiou Y.-J."/>
            <person name="Chen Y.-H."/>
        </authorList>
    </citation>
    <scope>NUCLEOTIDE SEQUENCE</scope>
    <source>
        <strain evidence="8">EF212</strain>
    </source>
</reference>
<dbReference type="InterPro" id="IPR001851">
    <property type="entry name" value="ABC_transp_permease"/>
</dbReference>
<feature type="transmembrane region" description="Helical" evidence="7">
    <location>
        <begin position="237"/>
        <end position="262"/>
    </location>
</feature>
<feature type="transmembrane region" description="Helical" evidence="7">
    <location>
        <begin position="294"/>
        <end position="314"/>
    </location>
</feature>
<keyword evidence="5 7" id="KW-1133">Transmembrane helix</keyword>
<evidence type="ECO:0000256" key="7">
    <source>
        <dbReference type="SAM" id="Phobius"/>
    </source>
</evidence>
<comment type="subcellular location">
    <subcellularLocation>
        <location evidence="1">Cell inner membrane</location>
        <topology evidence="1">Multi-pass membrane protein</topology>
    </subcellularLocation>
</comment>
<dbReference type="PANTHER" id="PTHR32196:SF63">
    <property type="entry name" value="INNER MEMBRANE ABC TRANSPORTER PERMEASE PROTEIN YJFF"/>
    <property type="match status" value="1"/>
</dbReference>
<dbReference type="CDD" id="cd06579">
    <property type="entry name" value="TM_PBP1_transp_AraH_like"/>
    <property type="match status" value="1"/>
</dbReference>
<feature type="transmembrane region" description="Helical" evidence="7">
    <location>
        <begin position="184"/>
        <end position="206"/>
    </location>
</feature>
<gene>
    <name evidence="8" type="ORF">NX720_22110</name>
</gene>
<evidence type="ECO:0000256" key="6">
    <source>
        <dbReference type="ARBA" id="ARBA00023136"/>
    </source>
</evidence>
<dbReference type="EMBL" id="CP103300">
    <property type="protein sequence ID" value="UYM15510.1"/>
    <property type="molecule type" value="Genomic_DNA"/>
</dbReference>
<keyword evidence="9" id="KW-1185">Reference proteome</keyword>
<feature type="transmembrane region" description="Helical" evidence="7">
    <location>
        <begin position="115"/>
        <end position="139"/>
    </location>
</feature>
<evidence type="ECO:0000256" key="3">
    <source>
        <dbReference type="ARBA" id="ARBA00022475"/>
    </source>
</evidence>
<feature type="transmembrane region" description="Helical" evidence="7">
    <location>
        <begin position="151"/>
        <end position="169"/>
    </location>
</feature>
<protein>
    <submittedName>
        <fullName evidence="8">ABC transporter permease</fullName>
    </submittedName>
</protein>
<feature type="transmembrane region" description="Helical" evidence="7">
    <location>
        <begin position="61"/>
        <end position="84"/>
    </location>
</feature>
<feature type="transmembrane region" description="Helical" evidence="7">
    <location>
        <begin position="31"/>
        <end position="49"/>
    </location>
</feature>
<evidence type="ECO:0000256" key="4">
    <source>
        <dbReference type="ARBA" id="ARBA00022692"/>
    </source>
</evidence>
<keyword evidence="3" id="KW-1003">Cell membrane</keyword>
<comment type="similarity">
    <text evidence="2">Belongs to the binding-protein-dependent transport system permease family. AraH/RbsC subfamily.</text>
</comment>
<organism evidence="8 9">
    <name type="scientific">Endozoicomonas euniceicola</name>
    <dbReference type="NCBI Taxonomy" id="1234143"/>
    <lineage>
        <taxon>Bacteria</taxon>
        <taxon>Pseudomonadati</taxon>
        <taxon>Pseudomonadota</taxon>
        <taxon>Gammaproteobacteria</taxon>
        <taxon>Oceanospirillales</taxon>
        <taxon>Endozoicomonadaceae</taxon>
        <taxon>Endozoicomonas</taxon>
    </lineage>
</organism>
<dbReference type="Proteomes" id="UP001163255">
    <property type="component" value="Chromosome"/>
</dbReference>